<dbReference type="SUPFAM" id="SSF46689">
    <property type="entry name" value="Homeodomain-like"/>
    <property type="match status" value="1"/>
</dbReference>
<feature type="domain" description="HTH tetR-type" evidence="6">
    <location>
        <begin position="1"/>
        <end position="59"/>
    </location>
</feature>
<evidence type="ECO:0000256" key="5">
    <source>
        <dbReference type="PROSITE-ProRule" id="PRU00335"/>
    </source>
</evidence>
<dbReference type="Gene3D" id="1.10.10.60">
    <property type="entry name" value="Homeodomain-like"/>
    <property type="match status" value="1"/>
</dbReference>
<dbReference type="Proteomes" id="UP000679126">
    <property type="component" value="Unassembled WGS sequence"/>
</dbReference>
<evidence type="ECO:0000256" key="4">
    <source>
        <dbReference type="ARBA" id="ARBA00023163"/>
    </source>
</evidence>
<comment type="caution">
    <text evidence="7">The sequence shown here is derived from an EMBL/GenBank/DDBJ whole genome shotgun (WGS) entry which is preliminary data.</text>
</comment>
<dbReference type="InterPro" id="IPR036271">
    <property type="entry name" value="Tet_transcr_reg_TetR-rel_C_sf"/>
</dbReference>
<dbReference type="RefSeq" id="WP_209145937.1">
    <property type="nucleotide sequence ID" value="NZ_JAGHKP010000002.1"/>
</dbReference>
<name>A0ABS3YE67_9BACT</name>
<dbReference type="SUPFAM" id="SSF48498">
    <property type="entry name" value="Tetracyclin repressor-like, C-terminal domain"/>
    <property type="match status" value="1"/>
</dbReference>
<evidence type="ECO:0000256" key="2">
    <source>
        <dbReference type="ARBA" id="ARBA00023015"/>
    </source>
</evidence>
<dbReference type="EMBL" id="JAGHKP010000002">
    <property type="protein sequence ID" value="MBO9152959.1"/>
    <property type="molecule type" value="Genomic_DNA"/>
</dbReference>
<protein>
    <submittedName>
        <fullName evidence="7">TetR/AcrR family transcriptional regulator</fullName>
    </submittedName>
</protein>
<keyword evidence="2" id="KW-0805">Transcription regulation</keyword>
<dbReference type="Pfam" id="PF00440">
    <property type="entry name" value="TetR_N"/>
    <property type="match status" value="1"/>
</dbReference>
<proteinExistence type="predicted"/>
<feature type="DNA-binding region" description="H-T-H motif" evidence="5">
    <location>
        <begin position="22"/>
        <end position="41"/>
    </location>
</feature>
<reference evidence="8" key="1">
    <citation type="submission" date="2021-03" db="EMBL/GenBank/DDBJ databases">
        <title>Assistant Professor.</title>
        <authorList>
            <person name="Huq M.A."/>
        </authorList>
    </citation>
    <scope>NUCLEOTIDE SEQUENCE [LARGE SCALE GENOMIC DNA]</scope>
    <source>
        <strain evidence="8">MAH-28</strain>
    </source>
</reference>
<evidence type="ECO:0000256" key="1">
    <source>
        <dbReference type="ARBA" id="ARBA00022491"/>
    </source>
</evidence>
<evidence type="ECO:0000259" key="6">
    <source>
        <dbReference type="PROSITE" id="PS50977"/>
    </source>
</evidence>
<evidence type="ECO:0000313" key="8">
    <source>
        <dbReference type="Proteomes" id="UP000679126"/>
    </source>
</evidence>
<gene>
    <name evidence="7" type="ORF">J7I43_12095</name>
</gene>
<keyword evidence="4" id="KW-0804">Transcription</keyword>
<evidence type="ECO:0000313" key="7">
    <source>
        <dbReference type="EMBL" id="MBO9152959.1"/>
    </source>
</evidence>
<dbReference type="InterPro" id="IPR009057">
    <property type="entry name" value="Homeodomain-like_sf"/>
</dbReference>
<dbReference type="PANTHER" id="PTHR30055:SF175">
    <property type="entry name" value="HTH-TYPE TRANSCRIPTIONAL REPRESSOR KSTR2"/>
    <property type="match status" value="1"/>
</dbReference>
<keyword evidence="3 5" id="KW-0238">DNA-binding</keyword>
<sequence>MRERILETALKLCRTFGIKSITMQDIARECGISKKTVYEHFQDKTELINEVVAFMTRSYCRQLAECATAGANAIEELALSIKHTERLARITNPVLLFELEKYHPAAWKTILDFRQQQVTGIIRANVERGIREGLYRSTLHTGILVHMRLLQLNALFNPLLYPASEFDLHEVVEQMTAHYIHGIATAEGQRVVEQYLPEKLNA</sequence>
<dbReference type="InterPro" id="IPR001647">
    <property type="entry name" value="HTH_TetR"/>
</dbReference>
<keyword evidence="8" id="KW-1185">Reference proteome</keyword>
<dbReference type="InterPro" id="IPR050109">
    <property type="entry name" value="HTH-type_TetR-like_transc_reg"/>
</dbReference>
<dbReference type="PRINTS" id="PR00455">
    <property type="entry name" value="HTHTETR"/>
</dbReference>
<dbReference type="PANTHER" id="PTHR30055">
    <property type="entry name" value="HTH-TYPE TRANSCRIPTIONAL REGULATOR RUTR"/>
    <property type="match status" value="1"/>
</dbReference>
<keyword evidence="1" id="KW-0678">Repressor</keyword>
<organism evidence="7 8">
    <name type="scientific">Chitinophaga chungangae</name>
    <dbReference type="NCBI Taxonomy" id="2821488"/>
    <lineage>
        <taxon>Bacteria</taxon>
        <taxon>Pseudomonadati</taxon>
        <taxon>Bacteroidota</taxon>
        <taxon>Chitinophagia</taxon>
        <taxon>Chitinophagales</taxon>
        <taxon>Chitinophagaceae</taxon>
        <taxon>Chitinophaga</taxon>
    </lineage>
</organism>
<accession>A0ABS3YE67</accession>
<dbReference type="PROSITE" id="PS50977">
    <property type="entry name" value="HTH_TETR_2"/>
    <property type="match status" value="1"/>
</dbReference>
<evidence type="ECO:0000256" key="3">
    <source>
        <dbReference type="ARBA" id="ARBA00023125"/>
    </source>
</evidence>
<dbReference type="Gene3D" id="1.10.357.10">
    <property type="entry name" value="Tetracycline Repressor, domain 2"/>
    <property type="match status" value="1"/>
</dbReference>